<dbReference type="Proteomes" id="UP000192656">
    <property type="component" value="Unassembled WGS sequence"/>
</dbReference>
<evidence type="ECO:0000313" key="2">
    <source>
        <dbReference type="Proteomes" id="UP000192656"/>
    </source>
</evidence>
<dbReference type="STRING" id="937218.SAMN06297251_111151"/>
<dbReference type="EMBL" id="FWXR01000011">
    <property type="protein sequence ID" value="SMC89210.1"/>
    <property type="molecule type" value="Genomic_DNA"/>
</dbReference>
<evidence type="ECO:0000313" key="1">
    <source>
        <dbReference type="EMBL" id="SMC89210.1"/>
    </source>
</evidence>
<reference evidence="1 2" key="1">
    <citation type="submission" date="2017-04" db="EMBL/GenBank/DDBJ databases">
        <authorList>
            <person name="Afonso C.L."/>
            <person name="Miller P.J."/>
            <person name="Scott M.A."/>
            <person name="Spackman E."/>
            <person name="Goraichik I."/>
            <person name="Dimitrov K.M."/>
            <person name="Suarez D.L."/>
            <person name="Swayne D.E."/>
        </authorList>
    </citation>
    <scope>NUCLEOTIDE SEQUENCE [LARGE SCALE GENOMIC DNA]</scope>
    <source>
        <strain evidence="1 2">CGMCC 1.10972</strain>
    </source>
</reference>
<dbReference type="OrthoDB" id="8290865at2"/>
<dbReference type="RefSeq" id="WP_139798375.1">
    <property type="nucleotide sequence ID" value="NZ_FWXR01000011.1"/>
</dbReference>
<keyword evidence="2" id="KW-1185">Reference proteome</keyword>
<sequence length="148" mass="16394">MPTPIARFDIPYAHWSLKVGRDAPAPGEIVAQIADLEQGIHNLVLTPTGSVPTEPEKGCDVMDYIDRPPAVAIPALTETIWEGLNRWHPRIVVGSVQVTHDPSDREFSRYACPIFWGPRESILAEFIRTVVPLSRSEIARRLGAGTVF</sequence>
<dbReference type="AlphaFoldDB" id="A0A1W2CVG6"/>
<dbReference type="Gene3D" id="3.10.450.40">
    <property type="match status" value="1"/>
</dbReference>
<protein>
    <recommendedName>
        <fullName evidence="3">IraD/Gp25-like domain-containing protein</fullName>
    </recommendedName>
</protein>
<dbReference type="SUPFAM" id="SSF160719">
    <property type="entry name" value="gpW/gp25-like"/>
    <property type="match status" value="1"/>
</dbReference>
<proteinExistence type="predicted"/>
<name>A0A1W2CVG6_9HYPH</name>
<accession>A0A1W2CVG6</accession>
<evidence type="ECO:0008006" key="3">
    <source>
        <dbReference type="Google" id="ProtNLM"/>
    </source>
</evidence>
<gene>
    <name evidence="1" type="ORF">SAMN06297251_111151</name>
</gene>
<organism evidence="1 2">
    <name type="scientific">Fulvimarina manganoxydans</name>
    <dbReference type="NCBI Taxonomy" id="937218"/>
    <lineage>
        <taxon>Bacteria</taxon>
        <taxon>Pseudomonadati</taxon>
        <taxon>Pseudomonadota</taxon>
        <taxon>Alphaproteobacteria</taxon>
        <taxon>Hyphomicrobiales</taxon>
        <taxon>Aurantimonadaceae</taxon>
        <taxon>Fulvimarina</taxon>
    </lineage>
</organism>